<evidence type="ECO:0000313" key="1">
    <source>
        <dbReference type="EMBL" id="ODV83577.1"/>
    </source>
</evidence>
<evidence type="ECO:0008006" key="3">
    <source>
        <dbReference type="Google" id="ProtNLM"/>
    </source>
</evidence>
<proteinExistence type="predicted"/>
<dbReference type="OrthoDB" id="4081443at2759"/>
<gene>
    <name evidence="1" type="ORF">CANARDRAFT_9396</name>
</gene>
<sequence>MFSRVFIRRYSLSSITAKIPDHKKPYYKQLLSFDTYIQQNDIQNSSYDNKKHILNMKTKPFWNAIYEIIPLYKELNLVNGLNESRVDSLIGFLRNGLRVQRHEISKMNKNIDYDSKIGDTKHLLNVNSFIKESLQMISNDILNGGNGGKFKQPVKCTSTGLTNLFKAYLDLGLINEASEFWELGKNNENLHDLFINQRVLGVVFQMLISTDFKYDEVSGIYNDIKSSGDRVHGDLQIGMIQICLVKDQLSEALKIFKELSNDVLKDETPGESSLNYLTQAHLSFIGYCNDLKTANLFFESSIKGDLPYLTPLQLNYIKKYMLNTWEISKDFNKIMEIWEKTWQYYELNNISTNSISSSLNDLYFSIFFENYSNFDTDSAMQLKLTLFKYNQIRKTIDEPFFNCLLIKSMIWENELVFKSILKSCDLYNLSKTNVFHRCCLKSSSSLNEISIDDTLVLIYNLLNSNVKSGLTYISNADWFAIRDATINSKNLTNSKIDLYFKLLKKCYPYFNNYNQLSLFKRIDCKLNNDFWLVYKNLNDIDDSDLDLPQLKYFKLNSDILEKMNN</sequence>
<evidence type="ECO:0000313" key="2">
    <source>
        <dbReference type="Proteomes" id="UP000094801"/>
    </source>
</evidence>
<organism evidence="1 2">
    <name type="scientific">[Candida] arabinofermentans NRRL YB-2248</name>
    <dbReference type="NCBI Taxonomy" id="983967"/>
    <lineage>
        <taxon>Eukaryota</taxon>
        <taxon>Fungi</taxon>
        <taxon>Dikarya</taxon>
        <taxon>Ascomycota</taxon>
        <taxon>Saccharomycotina</taxon>
        <taxon>Pichiomycetes</taxon>
        <taxon>Pichiales</taxon>
        <taxon>Pichiaceae</taxon>
        <taxon>Ogataea</taxon>
        <taxon>Ogataea/Candida clade</taxon>
    </lineage>
</organism>
<dbReference type="EMBL" id="KV453862">
    <property type="protein sequence ID" value="ODV83577.1"/>
    <property type="molecule type" value="Genomic_DNA"/>
</dbReference>
<name>A0A1E4SVT7_9ASCO</name>
<keyword evidence="2" id="KW-1185">Reference proteome</keyword>
<accession>A0A1E4SVT7</accession>
<dbReference type="STRING" id="983967.A0A1E4SVT7"/>
<dbReference type="AlphaFoldDB" id="A0A1E4SVT7"/>
<protein>
    <recommendedName>
        <fullName evidence="3">Protein RMD9, mitochondrial</fullName>
    </recommendedName>
</protein>
<dbReference type="Proteomes" id="UP000094801">
    <property type="component" value="Unassembled WGS sequence"/>
</dbReference>
<reference evidence="2" key="1">
    <citation type="submission" date="2016-04" db="EMBL/GenBank/DDBJ databases">
        <title>Comparative genomics of biotechnologically important yeasts.</title>
        <authorList>
            <consortium name="DOE Joint Genome Institute"/>
            <person name="Riley R."/>
            <person name="Haridas S."/>
            <person name="Wolfe K.H."/>
            <person name="Lopes M.R."/>
            <person name="Hittinger C.T."/>
            <person name="Goker M."/>
            <person name="Salamov A."/>
            <person name="Wisecaver J."/>
            <person name="Long T.M."/>
            <person name="Aerts A.L."/>
            <person name="Barry K."/>
            <person name="Choi C."/>
            <person name="Clum A."/>
            <person name="Coughlan A.Y."/>
            <person name="Deshpande S."/>
            <person name="Douglass A.P."/>
            <person name="Hanson S.J."/>
            <person name="Klenk H.-P."/>
            <person name="Labutti K."/>
            <person name="Lapidus A."/>
            <person name="Lindquist E."/>
            <person name="Lipzen A."/>
            <person name="Meier-Kolthoff J.P."/>
            <person name="Ohm R.A."/>
            <person name="Otillar R.P."/>
            <person name="Pangilinan J."/>
            <person name="Peng Y."/>
            <person name="Rokas A."/>
            <person name="Rosa C.A."/>
            <person name="Scheuner C."/>
            <person name="Sibirny A.A."/>
            <person name="Slot J.C."/>
            <person name="Stielow J.B."/>
            <person name="Sun H."/>
            <person name="Kurtzman C.P."/>
            <person name="Blackwell M."/>
            <person name="Grigoriev I.V."/>
            <person name="Jeffries T.W."/>
        </authorList>
    </citation>
    <scope>NUCLEOTIDE SEQUENCE [LARGE SCALE GENOMIC DNA]</scope>
    <source>
        <strain evidence="2">NRRL YB-2248</strain>
    </source>
</reference>